<dbReference type="PANTHER" id="PTHR30081">
    <property type="entry name" value="PROTEIN-EXPORT MEMBRANE PROTEIN SEC"/>
    <property type="match status" value="1"/>
</dbReference>
<evidence type="ECO:0000256" key="9">
    <source>
        <dbReference type="HAMAP-Rule" id="MF_01463"/>
    </source>
</evidence>
<evidence type="ECO:0000256" key="5">
    <source>
        <dbReference type="ARBA" id="ARBA00022927"/>
    </source>
</evidence>
<dbReference type="InterPro" id="IPR005791">
    <property type="entry name" value="SecD"/>
</dbReference>
<dbReference type="GO" id="GO:0065002">
    <property type="term" value="P:intracellular protein transmembrane transport"/>
    <property type="evidence" value="ECO:0007669"/>
    <property type="project" value="UniProtKB-UniRule"/>
</dbReference>
<feature type="transmembrane region" description="Helical" evidence="9">
    <location>
        <begin position="6"/>
        <end position="23"/>
    </location>
</feature>
<evidence type="ECO:0000259" key="13">
    <source>
        <dbReference type="Pfam" id="PF22599"/>
    </source>
</evidence>
<gene>
    <name evidence="9" type="primary">secD</name>
    <name evidence="10" type="synonym">secF</name>
    <name evidence="14" type="ORF">GCM10007100_31400</name>
</gene>
<dbReference type="Gene3D" id="3.30.70.3400">
    <property type="match status" value="1"/>
</dbReference>
<keyword evidence="15" id="KW-1185">Reference proteome</keyword>
<keyword evidence="6 9" id="KW-1133">Transmembrane helix</keyword>
<reference evidence="14" key="2">
    <citation type="submission" date="2020-09" db="EMBL/GenBank/DDBJ databases">
        <authorList>
            <person name="Sun Q."/>
            <person name="Kim S."/>
        </authorList>
    </citation>
    <scope>NUCLEOTIDE SEQUENCE</scope>
    <source>
        <strain evidence="14">KCTC 12988</strain>
    </source>
</reference>
<dbReference type="GO" id="GO:0043952">
    <property type="term" value="P:protein transport by the Sec complex"/>
    <property type="evidence" value="ECO:0007669"/>
    <property type="project" value="UniProtKB-UniRule"/>
</dbReference>
<dbReference type="InterPro" id="IPR054384">
    <property type="entry name" value="SecDF_P1_head"/>
</dbReference>
<dbReference type="SUPFAM" id="SSF82866">
    <property type="entry name" value="Multidrug efflux transporter AcrB transmembrane domain"/>
    <property type="match status" value="2"/>
</dbReference>
<comment type="similarity">
    <text evidence="10">Belongs to the SecD/SecF family. SecF subfamily.</text>
</comment>
<feature type="transmembrane region" description="Helical" evidence="9">
    <location>
        <begin position="724"/>
        <end position="751"/>
    </location>
</feature>
<evidence type="ECO:0000256" key="6">
    <source>
        <dbReference type="ARBA" id="ARBA00022989"/>
    </source>
</evidence>
<evidence type="ECO:0000256" key="4">
    <source>
        <dbReference type="ARBA" id="ARBA00022692"/>
    </source>
</evidence>
<dbReference type="InterPro" id="IPR022813">
    <property type="entry name" value="SecD/SecF_arch_bac"/>
</dbReference>
<feature type="transmembrane region" description="Helical" evidence="9">
    <location>
        <begin position="457"/>
        <end position="484"/>
    </location>
</feature>
<evidence type="ECO:0000259" key="12">
    <source>
        <dbReference type="Pfam" id="PF21760"/>
    </source>
</evidence>
<dbReference type="InterPro" id="IPR055344">
    <property type="entry name" value="SecD_SecF_C_bact"/>
</dbReference>
<evidence type="ECO:0000256" key="10">
    <source>
        <dbReference type="HAMAP-Rule" id="MF_01464"/>
    </source>
</evidence>
<evidence type="ECO:0000256" key="8">
    <source>
        <dbReference type="ARBA" id="ARBA00023136"/>
    </source>
</evidence>
<dbReference type="Pfam" id="PF21760">
    <property type="entry name" value="SecD_1st"/>
    <property type="match status" value="1"/>
</dbReference>
<evidence type="ECO:0000313" key="14">
    <source>
        <dbReference type="EMBL" id="GHC61712.1"/>
    </source>
</evidence>
<comment type="caution">
    <text evidence="14">The sequence shown here is derived from an EMBL/GenBank/DDBJ whole genome shotgun (WGS) entry which is preliminary data.</text>
</comment>
<accession>A0A918TVB3</accession>
<comment type="caution">
    <text evidence="9">Lacks conserved residue(s) required for the propagation of feature annotation.</text>
</comment>
<evidence type="ECO:0000256" key="7">
    <source>
        <dbReference type="ARBA" id="ARBA00023010"/>
    </source>
</evidence>
<keyword evidence="5 9" id="KW-0653">Protein transport</keyword>
<dbReference type="Gene3D" id="3.30.1360.200">
    <property type="match status" value="1"/>
</dbReference>
<evidence type="ECO:0000256" key="3">
    <source>
        <dbReference type="ARBA" id="ARBA00022475"/>
    </source>
</evidence>
<feature type="transmembrane region" description="Helical" evidence="9">
    <location>
        <begin position="655"/>
        <end position="676"/>
    </location>
</feature>
<feature type="transmembrane region" description="Helical" evidence="9">
    <location>
        <begin position="627"/>
        <end position="648"/>
    </location>
</feature>
<dbReference type="GO" id="GO:0015450">
    <property type="term" value="F:protein-transporting ATPase activity"/>
    <property type="evidence" value="ECO:0007669"/>
    <property type="project" value="InterPro"/>
</dbReference>
<dbReference type="FunFam" id="1.20.1640.10:FF:000004">
    <property type="entry name" value="Protein translocase subunit SecD"/>
    <property type="match status" value="1"/>
</dbReference>
<evidence type="ECO:0000256" key="2">
    <source>
        <dbReference type="ARBA" id="ARBA00022448"/>
    </source>
</evidence>
<dbReference type="InterPro" id="IPR048634">
    <property type="entry name" value="SecD_SecF_C"/>
</dbReference>
<dbReference type="Pfam" id="PF02355">
    <property type="entry name" value="SecD_SecF_C"/>
    <property type="match status" value="2"/>
</dbReference>
<dbReference type="GO" id="GO:0005886">
    <property type="term" value="C:plasma membrane"/>
    <property type="evidence" value="ECO:0007669"/>
    <property type="project" value="UniProtKB-SubCell"/>
</dbReference>
<feature type="domain" description="Protein export membrane protein SecD/SecF C-terminal" evidence="11">
    <location>
        <begin position="613"/>
        <end position="785"/>
    </location>
</feature>
<dbReference type="GO" id="GO:0006605">
    <property type="term" value="P:protein targeting"/>
    <property type="evidence" value="ECO:0007669"/>
    <property type="project" value="UniProtKB-UniRule"/>
</dbReference>
<dbReference type="PANTHER" id="PTHR30081:SF1">
    <property type="entry name" value="PROTEIN TRANSLOCASE SUBUNIT SECD"/>
    <property type="match status" value="1"/>
</dbReference>
<organism evidence="14 15">
    <name type="scientific">Roseibacillus persicicus</name>
    <dbReference type="NCBI Taxonomy" id="454148"/>
    <lineage>
        <taxon>Bacteria</taxon>
        <taxon>Pseudomonadati</taxon>
        <taxon>Verrucomicrobiota</taxon>
        <taxon>Verrucomicrobiia</taxon>
        <taxon>Verrucomicrobiales</taxon>
        <taxon>Verrucomicrobiaceae</taxon>
        <taxon>Roseibacillus</taxon>
    </lineage>
</organism>
<keyword evidence="3 9" id="KW-1003">Cell membrane</keyword>
<keyword evidence="8 9" id="KW-0472">Membrane</keyword>
<feature type="transmembrane region" description="Helical" evidence="9">
    <location>
        <begin position="334"/>
        <end position="353"/>
    </location>
</feature>
<dbReference type="AlphaFoldDB" id="A0A918TVB3"/>
<dbReference type="NCBIfam" id="TIGR01129">
    <property type="entry name" value="secD"/>
    <property type="match status" value="1"/>
</dbReference>
<feature type="transmembrane region" description="Helical" evidence="9">
    <location>
        <begin position="386"/>
        <end position="408"/>
    </location>
</feature>
<dbReference type="Pfam" id="PF22599">
    <property type="entry name" value="SecDF_P1_head"/>
    <property type="match status" value="1"/>
</dbReference>
<evidence type="ECO:0000313" key="15">
    <source>
        <dbReference type="Proteomes" id="UP000644507"/>
    </source>
</evidence>
<dbReference type="RefSeq" id="WP_189571958.1">
    <property type="nucleotide sequence ID" value="NZ_BMXI01000014.1"/>
</dbReference>
<feature type="transmembrane region" description="Helical" evidence="9">
    <location>
        <begin position="32"/>
        <end position="48"/>
    </location>
</feature>
<protein>
    <recommendedName>
        <fullName evidence="9 10">Multifunctional fusion protein</fullName>
    </recommendedName>
    <domain>
        <recommendedName>
            <fullName evidence="9">Protein translocase subunit SecD</fullName>
        </recommendedName>
    </domain>
    <domain>
        <recommendedName>
            <fullName evidence="10">Protein-export membrane protein SecF</fullName>
        </recommendedName>
    </domain>
</protein>
<feature type="domain" description="Protein export membrane protein SecD/SecF C-terminal" evidence="11">
    <location>
        <begin position="315"/>
        <end position="484"/>
    </location>
</feature>
<comment type="subunit">
    <text evidence="10">Forms a complex with SecD. Part of the essential Sec protein translocation apparatus which comprises SecA, SecYEG and auxiliary proteins SecDF. Other proteins may also be involved.</text>
</comment>
<proteinExistence type="inferred from homology"/>
<dbReference type="Gene3D" id="1.20.1640.10">
    <property type="entry name" value="Multidrug efflux transporter AcrB transmembrane domain"/>
    <property type="match status" value="2"/>
</dbReference>
<dbReference type="NCBIfam" id="TIGR00916">
    <property type="entry name" value="2A0604s01"/>
    <property type="match status" value="2"/>
</dbReference>
<dbReference type="HAMAP" id="MF_01464_B">
    <property type="entry name" value="SecF_B"/>
    <property type="match status" value="1"/>
</dbReference>
<comment type="function">
    <text evidence="9">Part of the Sec protein translocase complex. Interacts with the SecYEG preprotein conducting channel. SecDF uses the proton motive force (PMF) to complete protein translocation after the ATP-dependent function of SecA.</text>
</comment>
<feature type="domain" description="SecDF P1 head subdomain" evidence="13">
    <location>
        <begin position="210"/>
        <end position="302"/>
    </location>
</feature>
<dbReference type="HAMAP" id="MF_01463_B">
    <property type="entry name" value="SecD_B"/>
    <property type="match status" value="1"/>
</dbReference>
<feature type="transmembrane region" description="Helical" evidence="9">
    <location>
        <begin position="757"/>
        <end position="783"/>
    </location>
</feature>
<keyword evidence="2 9" id="KW-0813">Transport</keyword>
<sequence>MNPYIIFFVGLLILGLLFAYFAAEKDRNKKKIGTLVTIVLVGLCGLAMKTEGLKSGIDLKGGSAFTVRVDPKKDEQTGQPVQVTPQDQQTAIQVISKRLDPDGVKDMTIQAQGDDRITIEMPGTTEEEAKEIAEILQKQAVLNFRAVHPDNATLAFQVESGAATRPPGYELLQEPVRDEDGKPVTEPILDDEGNPVLNKAGKPATTPVTSPILVKRRVEVKGSQIKSAFPDFSRPGVMNIVLTKSGGEAMRKYTANIVPGRDRMAHVLDGKVLSAPGFQSKNLGAQFIITGISGGTAEVERLSQQLMNPLENPLMIEEQRQVSARLGAATIKQGIYAGIAGLLLTLVFVTIYYRFAGIVALLGLVVNIAILFGAMAMFGFTFTLPGIAGIILTIGVAVDANVLIFERLREELAAGKSVSGAIKSAYEKAFSAIFDANITTLITALILFWRASGTVKGFAITLTIGILASMFAALLVTRVLFWWFQDAGAVKKLSFLNLVPDRTIDFLSKGKIAFFISGGLIILSLVMGGIKRENALGIDFLGGALTRFELGDKEIPVPEVQASVEKLTLDKIPQVQEEKSASGFSLAVRSSEKDVPAVVAQLRETFPQLAEIEYSTENVSSSLGADFLKNSLIALGIGLVGILIYITLRFEFSFALGAFVALAHDVIICVGILMLLGREFSLIHVGAILTIAGYSINDTIVVFDRIREQLQLRSGDISVIMNEAINATLSRTILTSATTFVAVLVLFIFGGSAMRDFALAMMIGVIVGTYSSIFVAAPVVAWWSKKRGTNLRAEVIDAQLEAQVMPGKG</sequence>
<feature type="domain" description="Protein translocase subunit SecDF P1" evidence="12">
    <location>
        <begin position="89"/>
        <end position="148"/>
    </location>
</feature>
<feature type="transmembrane region" description="Helical" evidence="9">
    <location>
        <begin position="429"/>
        <end position="451"/>
    </location>
</feature>
<name>A0A918TVB3_9BACT</name>
<dbReference type="InterPro" id="IPR005665">
    <property type="entry name" value="SecF_bac"/>
</dbReference>
<dbReference type="PRINTS" id="PR01755">
    <property type="entry name" value="SECFTRNLCASE"/>
</dbReference>
<dbReference type="Proteomes" id="UP000644507">
    <property type="component" value="Unassembled WGS sequence"/>
</dbReference>
<dbReference type="InterPro" id="IPR022645">
    <property type="entry name" value="SecD/SecF_bac"/>
</dbReference>
<evidence type="ECO:0000256" key="1">
    <source>
        <dbReference type="ARBA" id="ARBA00004651"/>
    </source>
</evidence>
<feature type="transmembrane region" description="Helical" evidence="9">
    <location>
        <begin position="512"/>
        <end position="530"/>
    </location>
</feature>
<evidence type="ECO:0000259" key="11">
    <source>
        <dbReference type="Pfam" id="PF02355"/>
    </source>
</evidence>
<reference evidence="14" key="1">
    <citation type="journal article" date="2014" name="Int. J. Syst. Evol. Microbiol.">
        <title>Complete genome sequence of Corynebacterium casei LMG S-19264T (=DSM 44701T), isolated from a smear-ripened cheese.</title>
        <authorList>
            <consortium name="US DOE Joint Genome Institute (JGI-PGF)"/>
            <person name="Walter F."/>
            <person name="Albersmeier A."/>
            <person name="Kalinowski J."/>
            <person name="Ruckert C."/>
        </authorList>
    </citation>
    <scope>NUCLEOTIDE SEQUENCE</scope>
    <source>
        <strain evidence="14">KCTC 12988</strain>
    </source>
</reference>
<comment type="subcellular location">
    <subcellularLocation>
        <location evidence="1 9">Cell membrane</location>
        <topology evidence="1 9">Multi-pass membrane protein</topology>
    </subcellularLocation>
</comment>
<dbReference type="InterPro" id="IPR048631">
    <property type="entry name" value="SecD_1st"/>
</dbReference>
<keyword evidence="7 9" id="KW-0811">Translocation</keyword>
<comment type="subunit">
    <text evidence="9">Forms a complex with SecF. Part of the essential Sec protein translocation apparatus which comprises SecA, SecYEG and auxiliary proteins SecDF. Other proteins may also be involved.</text>
</comment>
<dbReference type="EMBL" id="BMXI01000014">
    <property type="protein sequence ID" value="GHC61712.1"/>
    <property type="molecule type" value="Genomic_DNA"/>
</dbReference>
<dbReference type="NCBIfam" id="TIGR00966">
    <property type="entry name" value="transloc_SecF"/>
    <property type="match status" value="1"/>
</dbReference>
<feature type="transmembrane region" description="Helical" evidence="9">
    <location>
        <begin position="682"/>
        <end position="703"/>
    </location>
</feature>
<keyword evidence="4 9" id="KW-0812">Transmembrane</keyword>
<comment type="similarity">
    <text evidence="9">Belongs to the SecD/SecF family. SecD subfamily.</text>
</comment>
<feature type="transmembrane region" description="Helical" evidence="9">
    <location>
        <begin position="360"/>
        <end position="380"/>
    </location>
</feature>